<sequence length="217" mass="22965">MYTKTILAFGDSLTWGHHPDHGRRHPYDDLWPSVLDAGLGVQGRVISEGLGGRTTAFDDYTAPANRNGAQILPTLLGSHDPLDLVIIMLGTNDLKPFICGDVMGAAAGLGRLVDIVRGYSYKSGPVPAVLIMSPPHCCETAKTGGTLPSGRSIAESQKFASAYQALATEKKCYFFDAARVAVASPVDGVHLDATNTRAIGTALIPLVEEILRGGPHD</sequence>
<dbReference type="OrthoDB" id="164654at2"/>
<accession>A0A1Y2L525</accession>
<evidence type="ECO:0000313" key="3">
    <source>
        <dbReference type="Proteomes" id="UP000193391"/>
    </source>
</evidence>
<dbReference type="RefSeq" id="WP_085580648.1">
    <property type="nucleotide sequence ID" value="NZ_JFKA01000002.1"/>
</dbReference>
<dbReference type="GO" id="GO:0016788">
    <property type="term" value="F:hydrolase activity, acting on ester bonds"/>
    <property type="evidence" value="ECO:0007669"/>
    <property type="project" value="UniProtKB-ARBA"/>
</dbReference>
<evidence type="ECO:0000313" key="2">
    <source>
        <dbReference type="EMBL" id="OSQ39633.1"/>
    </source>
</evidence>
<dbReference type="CDD" id="cd01839">
    <property type="entry name" value="SGNH_arylesterase_like"/>
    <property type="match status" value="1"/>
</dbReference>
<proteinExistence type="predicted"/>
<dbReference type="InterPro" id="IPR013830">
    <property type="entry name" value="SGNH_hydro"/>
</dbReference>
<reference evidence="2 3" key="1">
    <citation type="submission" date="2014-03" db="EMBL/GenBank/DDBJ databases">
        <title>The draft genome sequence of Thalassospira mesophila JCM 18969.</title>
        <authorList>
            <person name="Lai Q."/>
            <person name="Shao Z."/>
        </authorList>
    </citation>
    <scope>NUCLEOTIDE SEQUENCE [LARGE SCALE GENOMIC DNA]</scope>
    <source>
        <strain evidence="2 3">JCM 18969</strain>
    </source>
</reference>
<protein>
    <submittedName>
        <fullName evidence="2">Arylesterase</fullName>
    </submittedName>
</protein>
<keyword evidence="3" id="KW-1185">Reference proteome</keyword>
<dbReference type="Gene3D" id="3.40.50.1110">
    <property type="entry name" value="SGNH hydrolase"/>
    <property type="match status" value="1"/>
</dbReference>
<dbReference type="Proteomes" id="UP000193391">
    <property type="component" value="Unassembled WGS sequence"/>
</dbReference>
<dbReference type="SUPFAM" id="SSF52266">
    <property type="entry name" value="SGNH hydrolase"/>
    <property type="match status" value="1"/>
</dbReference>
<dbReference type="InterPro" id="IPR036514">
    <property type="entry name" value="SGNH_hydro_sf"/>
</dbReference>
<feature type="domain" description="SGNH hydrolase-type esterase" evidence="1">
    <location>
        <begin position="8"/>
        <end position="187"/>
    </location>
</feature>
<name>A0A1Y2L525_9PROT</name>
<dbReference type="AlphaFoldDB" id="A0A1Y2L525"/>
<organism evidence="2 3">
    <name type="scientific">Thalassospira mesophila</name>
    <dbReference type="NCBI Taxonomy" id="1293891"/>
    <lineage>
        <taxon>Bacteria</taxon>
        <taxon>Pseudomonadati</taxon>
        <taxon>Pseudomonadota</taxon>
        <taxon>Alphaproteobacteria</taxon>
        <taxon>Rhodospirillales</taxon>
        <taxon>Thalassospiraceae</taxon>
        <taxon>Thalassospira</taxon>
    </lineage>
</organism>
<dbReference type="STRING" id="1293891.TMES_06490"/>
<dbReference type="Pfam" id="PF13472">
    <property type="entry name" value="Lipase_GDSL_2"/>
    <property type="match status" value="1"/>
</dbReference>
<gene>
    <name evidence="2" type="ORF">TMES_06490</name>
</gene>
<evidence type="ECO:0000259" key="1">
    <source>
        <dbReference type="Pfam" id="PF13472"/>
    </source>
</evidence>
<comment type="caution">
    <text evidence="2">The sequence shown here is derived from an EMBL/GenBank/DDBJ whole genome shotgun (WGS) entry which is preliminary data.</text>
</comment>
<dbReference type="EMBL" id="JFKA01000002">
    <property type="protein sequence ID" value="OSQ39633.1"/>
    <property type="molecule type" value="Genomic_DNA"/>
</dbReference>